<evidence type="ECO:0000313" key="6">
    <source>
        <dbReference type="Proteomes" id="UP000014174"/>
    </source>
</evidence>
<dbReference type="PIRSF" id="PIRSF019345">
    <property type="entry name" value="ScpB"/>
    <property type="match status" value="1"/>
</dbReference>
<evidence type="ECO:0000256" key="2">
    <source>
        <dbReference type="ARBA" id="ARBA00022618"/>
    </source>
</evidence>
<dbReference type="Proteomes" id="UP000014174">
    <property type="component" value="Unassembled WGS sequence"/>
</dbReference>
<evidence type="ECO:0000313" key="5">
    <source>
        <dbReference type="EMBL" id="EOR93906.1"/>
    </source>
</evidence>
<keyword evidence="3" id="KW-0159">Chromosome partition</keyword>
<reference evidence="5 6" key="1">
    <citation type="journal article" date="2013" name="Genome Announc.">
        <title>Draft Genome Sequence of Arcticibacter svalbardensis Strain MN12-7T, a Member of the Family Sphingobacteriaceae Isolated from an Arctic Soil Sample.</title>
        <authorList>
            <person name="Shivaji S."/>
            <person name="Ara S."/>
            <person name="Prasad S."/>
            <person name="Manasa B.P."/>
            <person name="Begum Z."/>
            <person name="Singh A."/>
            <person name="Kumar Pinnaka A."/>
        </authorList>
    </citation>
    <scope>NUCLEOTIDE SEQUENCE [LARGE SCALE GENOMIC DNA]</scope>
    <source>
        <strain evidence="5 6">MN12-7</strain>
    </source>
</reference>
<keyword evidence="4" id="KW-0131">Cell cycle</keyword>
<dbReference type="PANTHER" id="PTHR34298:SF2">
    <property type="entry name" value="SEGREGATION AND CONDENSATION PROTEIN B"/>
    <property type="match status" value="1"/>
</dbReference>
<accession>R9GQA3</accession>
<dbReference type="EMBL" id="AQPN01000101">
    <property type="protein sequence ID" value="EOR93906.1"/>
    <property type="molecule type" value="Genomic_DNA"/>
</dbReference>
<dbReference type="SUPFAM" id="SSF46785">
    <property type="entry name" value="Winged helix' DNA-binding domain"/>
    <property type="match status" value="2"/>
</dbReference>
<name>R9GQA3_9SPHI</name>
<keyword evidence="1" id="KW-0963">Cytoplasm</keyword>
<dbReference type="InterPro" id="IPR036388">
    <property type="entry name" value="WH-like_DNA-bd_sf"/>
</dbReference>
<sequence length="177" mass="20077">MIFASEQSISAKDICPILLEVHEQVLSEQEVESMIAQIKQKYDQPEFALTLVALNGGYQFLTKPTYYKSINQLQVNRSKRKLSQAAMETLSIIAYRQPVTKLEIEQIRGVNCDYTIQKLLEKDLISITGKAESVGKPILYGTSTLFMDYFGINTFADLPQLKDLPTEINEIGNYKDD</sequence>
<evidence type="ECO:0000256" key="4">
    <source>
        <dbReference type="ARBA" id="ARBA00023306"/>
    </source>
</evidence>
<dbReference type="InterPro" id="IPR005234">
    <property type="entry name" value="ScpB_csome_segregation"/>
</dbReference>
<dbReference type="NCBIfam" id="TIGR00281">
    <property type="entry name" value="SMC-Scp complex subunit ScpB"/>
    <property type="match status" value="1"/>
</dbReference>
<dbReference type="AlphaFoldDB" id="R9GQA3"/>
<dbReference type="PANTHER" id="PTHR34298">
    <property type="entry name" value="SEGREGATION AND CONDENSATION PROTEIN B"/>
    <property type="match status" value="1"/>
</dbReference>
<dbReference type="Pfam" id="PF04079">
    <property type="entry name" value="SMC_ScpB"/>
    <property type="match status" value="1"/>
</dbReference>
<evidence type="ECO:0000256" key="1">
    <source>
        <dbReference type="ARBA" id="ARBA00022490"/>
    </source>
</evidence>
<comment type="caution">
    <text evidence="5">The sequence shown here is derived from an EMBL/GenBank/DDBJ whole genome shotgun (WGS) entry which is preliminary data.</text>
</comment>
<dbReference type="eggNOG" id="COG1386">
    <property type="taxonomic scope" value="Bacteria"/>
</dbReference>
<dbReference type="PATRIC" id="fig|1150600.3.peg.2869"/>
<dbReference type="GO" id="GO:0051304">
    <property type="term" value="P:chromosome separation"/>
    <property type="evidence" value="ECO:0007669"/>
    <property type="project" value="InterPro"/>
</dbReference>
<evidence type="ECO:0000256" key="3">
    <source>
        <dbReference type="ARBA" id="ARBA00022829"/>
    </source>
</evidence>
<dbReference type="Gene3D" id="1.10.10.10">
    <property type="entry name" value="Winged helix-like DNA-binding domain superfamily/Winged helix DNA-binding domain"/>
    <property type="match status" value="2"/>
</dbReference>
<organism evidence="5 6">
    <name type="scientific">Arcticibacter svalbardensis MN12-7</name>
    <dbReference type="NCBI Taxonomy" id="1150600"/>
    <lineage>
        <taxon>Bacteria</taxon>
        <taxon>Pseudomonadati</taxon>
        <taxon>Bacteroidota</taxon>
        <taxon>Sphingobacteriia</taxon>
        <taxon>Sphingobacteriales</taxon>
        <taxon>Sphingobacteriaceae</taxon>
        <taxon>Arcticibacter</taxon>
    </lineage>
</organism>
<protein>
    <submittedName>
        <fullName evidence="5">Segregation and condensation protein B</fullName>
    </submittedName>
</protein>
<dbReference type="InterPro" id="IPR036390">
    <property type="entry name" value="WH_DNA-bd_sf"/>
</dbReference>
<gene>
    <name evidence="5" type="ORF">ADIARSV_2899</name>
</gene>
<dbReference type="GO" id="GO:0051301">
    <property type="term" value="P:cell division"/>
    <property type="evidence" value="ECO:0007669"/>
    <property type="project" value="UniProtKB-KW"/>
</dbReference>
<dbReference type="STRING" id="1150600.ADIARSV_2899"/>
<proteinExistence type="predicted"/>
<keyword evidence="2" id="KW-0132">Cell division</keyword>
<keyword evidence="6" id="KW-1185">Reference proteome</keyword>